<dbReference type="InterPro" id="IPR018044">
    <property type="entry name" value="Peptidase_S11"/>
</dbReference>
<evidence type="ECO:0000259" key="10">
    <source>
        <dbReference type="Pfam" id="PF00768"/>
    </source>
</evidence>
<proteinExistence type="inferred from homology"/>
<dbReference type="SUPFAM" id="SSF56601">
    <property type="entry name" value="beta-lactamase/transpeptidase-like"/>
    <property type="match status" value="1"/>
</dbReference>
<dbReference type="Pfam" id="PF00768">
    <property type="entry name" value="Peptidase_S11"/>
    <property type="match status" value="1"/>
</dbReference>
<evidence type="ECO:0000256" key="9">
    <source>
        <dbReference type="RuleBase" id="RU004016"/>
    </source>
</evidence>
<evidence type="ECO:0000256" key="5">
    <source>
        <dbReference type="ARBA" id="ARBA00022984"/>
    </source>
</evidence>
<dbReference type="GO" id="GO:0006508">
    <property type="term" value="P:proteolysis"/>
    <property type="evidence" value="ECO:0007669"/>
    <property type="project" value="InterPro"/>
</dbReference>
<dbReference type="Proteomes" id="UP000179047">
    <property type="component" value="Unassembled WGS sequence"/>
</dbReference>
<evidence type="ECO:0000313" key="12">
    <source>
        <dbReference type="Proteomes" id="UP000179047"/>
    </source>
</evidence>
<dbReference type="GO" id="GO:0071555">
    <property type="term" value="P:cell wall organization"/>
    <property type="evidence" value="ECO:0007669"/>
    <property type="project" value="UniProtKB-KW"/>
</dbReference>
<keyword evidence="6" id="KW-0961">Cell wall biogenesis/degradation</keyword>
<evidence type="ECO:0000256" key="6">
    <source>
        <dbReference type="ARBA" id="ARBA00023316"/>
    </source>
</evidence>
<dbReference type="PANTHER" id="PTHR21581:SF26">
    <property type="entry name" value="D-ALANYL-D-ALANINE ENDOPEPTIDASE"/>
    <property type="match status" value="1"/>
</dbReference>
<gene>
    <name evidence="11" type="ORF">A3A33_03030</name>
</gene>
<dbReference type="PRINTS" id="PR00725">
    <property type="entry name" value="DADACBPTASE1"/>
</dbReference>
<evidence type="ECO:0000313" key="11">
    <source>
        <dbReference type="EMBL" id="OGN28436.1"/>
    </source>
</evidence>
<dbReference type="STRING" id="1802701.A3A33_03030"/>
<evidence type="ECO:0000256" key="3">
    <source>
        <dbReference type="ARBA" id="ARBA00022801"/>
    </source>
</evidence>
<evidence type="ECO:0000256" key="1">
    <source>
        <dbReference type="ARBA" id="ARBA00007164"/>
    </source>
</evidence>
<dbReference type="GO" id="GO:0009252">
    <property type="term" value="P:peptidoglycan biosynthetic process"/>
    <property type="evidence" value="ECO:0007669"/>
    <property type="project" value="UniProtKB-KW"/>
</dbReference>
<feature type="binding site" evidence="8">
    <location>
        <position position="251"/>
    </location>
    <ligand>
        <name>substrate</name>
    </ligand>
</feature>
<organism evidence="11 12">
    <name type="scientific">Candidatus Yanofskybacteria bacterium RIFCSPLOWO2_01_FULL_49_25</name>
    <dbReference type="NCBI Taxonomy" id="1802701"/>
    <lineage>
        <taxon>Bacteria</taxon>
        <taxon>Candidatus Yanofskyibacteriota</taxon>
    </lineage>
</organism>
<evidence type="ECO:0000256" key="2">
    <source>
        <dbReference type="ARBA" id="ARBA00022729"/>
    </source>
</evidence>
<comment type="similarity">
    <text evidence="1 9">Belongs to the peptidase S11 family.</text>
</comment>
<evidence type="ECO:0000256" key="8">
    <source>
        <dbReference type="PIRSR" id="PIRSR618044-2"/>
    </source>
</evidence>
<feature type="domain" description="Peptidase S11 D-alanyl-D-alanine carboxypeptidase A N-terminal" evidence="10">
    <location>
        <begin position="57"/>
        <end position="268"/>
    </location>
</feature>
<dbReference type="AlphaFoldDB" id="A0A1F8GUV9"/>
<evidence type="ECO:0000256" key="7">
    <source>
        <dbReference type="PIRSR" id="PIRSR618044-1"/>
    </source>
</evidence>
<keyword evidence="5" id="KW-0573">Peptidoglycan synthesis</keyword>
<keyword evidence="3" id="KW-0378">Hydrolase</keyword>
<dbReference type="InterPro" id="IPR012338">
    <property type="entry name" value="Beta-lactam/transpept-like"/>
</dbReference>
<dbReference type="PANTHER" id="PTHR21581">
    <property type="entry name" value="D-ALANYL-D-ALANINE CARBOXYPEPTIDASE"/>
    <property type="match status" value="1"/>
</dbReference>
<evidence type="ECO:0000256" key="4">
    <source>
        <dbReference type="ARBA" id="ARBA00022960"/>
    </source>
</evidence>
<sequence>MIVGTTMALVFGGGRALPAQSEALLDNHALAANVETFVLPVSQVSYLPIRDFNIPDPMMHARSALLVDRETGRTLYALNPDQQLPIASVTKLMSAAIILERLSLDDEYTADAEDLNVDGLGADLHLGEKMRGMDLFKMMLIKSSNDAAFIFAAAARKRGLDFVGLMNQKASELGMGDTYFNDPAGLDDASTHSSASNLLKLIQYINDRYPVIWETLTIPEADVASSDGAVQHRVVNTNRLLGAIPHIVGGKTGNTDGALGTMVLVAGVSDRGGVTPHALISIVLGSRDRFGETQTLINWGKRVHSWEP</sequence>
<dbReference type="GO" id="GO:0009002">
    <property type="term" value="F:serine-type D-Ala-D-Ala carboxypeptidase activity"/>
    <property type="evidence" value="ECO:0007669"/>
    <property type="project" value="InterPro"/>
</dbReference>
<dbReference type="EMBL" id="MGKP01000017">
    <property type="protein sequence ID" value="OGN28436.1"/>
    <property type="molecule type" value="Genomic_DNA"/>
</dbReference>
<keyword evidence="2" id="KW-0732">Signal</keyword>
<keyword evidence="4" id="KW-0133">Cell shape</keyword>
<reference evidence="11 12" key="1">
    <citation type="journal article" date="2016" name="Nat. Commun.">
        <title>Thousands of microbial genomes shed light on interconnected biogeochemical processes in an aquifer system.</title>
        <authorList>
            <person name="Anantharaman K."/>
            <person name="Brown C.T."/>
            <person name="Hug L.A."/>
            <person name="Sharon I."/>
            <person name="Castelle C.J."/>
            <person name="Probst A.J."/>
            <person name="Thomas B.C."/>
            <person name="Singh A."/>
            <person name="Wilkins M.J."/>
            <person name="Karaoz U."/>
            <person name="Brodie E.L."/>
            <person name="Williams K.H."/>
            <person name="Hubbard S.S."/>
            <person name="Banfield J.F."/>
        </authorList>
    </citation>
    <scope>NUCLEOTIDE SEQUENCE [LARGE SCALE GENOMIC DNA]</scope>
</reference>
<comment type="caution">
    <text evidence="11">The sequence shown here is derived from an EMBL/GenBank/DDBJ whole genome shotgun (WGS) entry which is preliminary data.</text>
</comment>
<protein>
    <recommendedName>
        <fullName evidence="10">Peptidase S11 D-alanyl-D-alanine carboxypeptidase A N-terminal domain-containing protein</fullName>
    </recommendedName>
</protein>
<name>A0A1F8GUV9_9BACT</name>
<feature type="active site" description="Acyl-ester intermediate" evidence="7">
    <location>
        <position position="88"/>
    </location>
</feature>
<dbReference type="InterPro" id="IPR001967">
    <property type="entry name" value="Peptidase_S11_N"/>
</dbReference>
<accession>A0A1F8GUV9</accession>
<dbReference type="Gene3D" id="3.40.710.10">
    <property type="entry name" value="DD-peptidase/beta-lactamase superfamily"/>
    <property type="match status" value="1"/>
</dbReference>
<dbReference type="GO" id="GO:0008360">
    <property type="term" value="P:regulation of cell shape"/>
    <property type="evidence" value="ECO:0007669"/>
    <property type="project" value="UniProtKB-KW"/>
</dbReference>
<feature type="active site" description="Proton acceptor" evidence="7">
    <location>
        <position position="91"/>
    </location>
</feature>
<feature type="active site" evidence="7">
    <location>
        <position position="143"/>
    </location>
</feature>